<dbReference type="NCBIfam" id="TIGR01414">
    <property type="entry name" value="autotrans_barl"/>
    <property type="match status" value="1"/>
</dbReference>
<dbReference type="Pfam" id="PF18883">
    <property type="entry name" value="AC_1"/>
    <property type="match status" value="1"/>
</dbReference>
<evidence type="ECO:0000313" key="4">
    <source>
        <dbReference type="EMBL" id="MEW7315005.1"/>
    </source>
</evidence>
<gene>
    <name evidence="4" type="ORF">AB1E22_20240</name>
</gene>
<dbReference type="InterPro" id="IPR005546">
    <property type="entry name" value="Autotransporte_beta"/>
</dbReference>
<feature type="domain" description="Autotransporter" evidence="3">
    <location>
        <begin position="1795"/>
        <end position="2077"/>
    </location>
</feature>
<protein>
    <submittedName>
        <fullName evidence="4">Autotransporter outer membrane beta-barrel domain-containing protein</fullName>
    </submittedName>
</protein>
<accession>A0ABV3NZU0</accession>
<feature type="region of interest" description="Disordered" evidence="2">
    <location>
        <begin position="147"/>
        <end position="189"/>
    </location>
</feature>
<dbReference type="InterPro" id="IPR011050">
    <property type="entry name" value="Pectin_lyase_fold/virulence"/>
</dbReference>
<feature type="compositionally biased region" description="Gly residues" evidence="2">
    <location>
        <begin position="229"/>
        <end position="240"/>
    </location>
</feature>
<feature type="compositionally biased region" description="Gly residues" evidence="2">
    <location>
        <begin position="104"/>
        <end position="121"/>
    </location>
</feature>
<dbReference type="SUPFAM" id="SSF103515">
    <property type="entry name" value="Autotransporter"/>
    <property type="match status" value="1"/>
</dbReference>
<dbReference type="Pfam" id="PF12951">
    <property type="entry name" value="PATR"/>
    <property type="match status" value="6"/>
</dbReference>
<feature type="region of interest" description="Disordered" evidence="2">
    <location>
        <begin position="218"/>
        <end position="242"/>
    </location>
</feature>
<dbReference type="Gene3D" id="2.40.128.130">
    <property type="entry name" value="Autotransporter beta-domain"/>
    <property type="match status" value="1"/>
</dbReference>
<dbReference type="SMART" id="SM00869">
    <property type="entry name" value="Autotransporter"/>
    <property type="match status" value="1"/>
</dbReference>
<dbReference type="SUPFAM" id="SSF51126">
    <property type="entry name" value="Pectin lyase-like"/>
    <property type="match status" value="4"/>
</dbReference>
<evidence type="ECO:0000256" key="2">
    <source>
        <dbReference type="SAM" id="MobiDB-lite"/>
    </source>
</evidence>
<evidence type="ECO:0000313" key="5">
    <source>
        <dbReference type="Proteomes" id="UP001555342"/>
    </source>
</evidence>
<comment type="caution">
    <text evidence="4">The sequence shown here is derived from an EMBL/GenBank/DDBJ whole genome shotgun (WGS) entry which is preliminary data.</text>
</comment>
<dbReference type="PANTHER" id="PTHR35037:SF3">
    <property type="entry name" value="C-TERMINAL REGION OF AIDA-LIKE PROTEIN"/>
    <property type="match status" value="1"/>
</dbReference>
<dbReference type="InterPro" id="IPR051551">
    <property type="entry name" value="Autotransporter_adhesion"/>
</dbReference>
<dbReference type="InterPro" id="IPR006315">
    <property type="entry name" value="OM_autotransptr_brl_dom"/>
</dbReference>
<organism evidence="4 5">
    <name type="scientific">Buttiauxella gaviniae</name>
    <dbReference type="NCBI Taxonomy" id="82990"/>
    <lineage>
        <taxon>Bacteria</taxon>
        <taxon>Pseudomonadati</taxon>
        <taxon>Pseudomonadota</taxon>
        <taxon>Gammaproteobacteria</taxon>
        <taxon>Enterobacterales</taxon>
        <taxon>Enterobacteriaceae</taxon>
        <taxon>Buttiauxella</taxon>
    </lineage>
</organism>
<dbReference type="InterPro" id="IPR043990">
    <property type="entry name" value="AC_1"/>
</dbReference>
<dbReference type="RefSeq" id="WP_367597013.1">
    <property type="nucleotide sequence ID" value="NZ_JBFMVT010000002.1"/>
</dbReference>
<dbReference type="InterPro" id="IPR013425">
    <property type="entry name" value="Autotrns_rpt"/>
</dbReference>
<dbReference type="Proteomes" id="UP001555342">
    <property type="component" value="Unassembled WGS sequence"/>
</dbReference>
<name>A0ABV3NZU0_9ENTR</name>
<dbReference type="Gene3D" id="2.160.20.20">
    <property type="match status" value="2"/>
</dbReference>
<proteinExistence type="predicted"/>
<keyword evidence="5" id="KW-1185">Reference proteome</keyword>
<evidence type="ECO:0000259" key="3">
    <source>
        <dbReference type="PROSITE" id="PS51208"/>
    </source>
</evidence>
<reference evidence="4 5" key="1">
    <citation type="submission" date="2024-07" db="EMBL/GenBank/DDBJ databases">
        <authorList>
            <person name="Wang L."/>
        </authorList>
    </citation>
    <scope>NUCLEOTIDE SEQUENCE [LARGE SCALE GENOMIC DNA]</scope>
    <source>
        <strain evidence="4 5">WL359</strain>
    </source>
</reference>
<feature type="region of interest" description="Disordered" evidence="2">
    <location>
        <begin position="101"/>
        <end position="121"/>
    </location>
</feature>
<dbReference type="InterPro" id="IPR012332">
    <property type="entry name" value="Autotransporter_pectin_lyase_C"/>
</dbReference>
<feature type="region of interest" description="Disordered" evidence="2">
    <location>
        <begin position="1711"/>
        <end position="1750"/>
    </location>
</feature>
<dbReference type="NCBIfam" id="TIGR02601">
    <property type="entry name" value="autotrns_rpt"/>
    <property type="match status" value="5"/>
</dbReference>
<dbReference type="EMBL" id="JBFMVT010000002">
    <property type="protein sequence ID" value="MEW7315005.1"/>
    <property type="molecule type" value="Genomic_DNA"/>
</dbReference>
<sequence length="2077" mass="210368">MDKYKKTSSALRVHRARLPIIPFSLSLLTLSISTIVNPAFAGGDGGNGGFNSSEYGFAGDAGDSTTGVGGNGGVGFKHGGGYNNGGGAGRVISTATTITTSVTGGAGGTGSDGDGTRGANGGGGGGTGVVAKGAIINKSVITGGAGGMGGTGRGGRTGSGGGGAGVVTNSSVTNSGTITGGSSTTTWNGGGGGGGAGIYVSGNTAQVSIINTGTINGGNGGNNLATPQGGRGGNGEGGAAGASRSAYSDGGMAIRGGNLLIQNAGVINAGAGGDGAQNYAIYFNGGTNQLLLSTGSVISGTVYGGGSDTLLLQNALATAGSDTTGGGSLDGSQYIGIEHLILNSGTWTLSNTLSLSDAILNNGLLLLTTGTSLGASVVKAQGGGLGAASDGITINKNITLLVNPDASGGNGLTLGGTHDFILSGVLSGAGDLNQTGSHKTTLTGINTYTGQTTVNGGSLNLSGNGSIANTRLLNIKSGSVDISAVNTGASLARLSGDSTGTLALGSKTLTLTNAQDTFAGNITGSGNLTIDEGSETFSGNSSTFSGTTTANDSASAIVTGTLGSSASQVNINSGGRLAGTGTVGGSVDIADNGILNPGLETATSPVGTLTIKKDLSLSDLSQLNYQFGSAYTPGGQNNDLTNVNGDLTLDGELNVTVTPGQKFNYGVYRIFNYDGTLNDNTLAIAKLPVGFDADDFYIQTNIKGQVNLINSTGITLRFWDGDNGTPNDSAIQGGDGTWRDSVTDPWTIETGKLNSSWSDKNFAVFMGTGGTVTVDNTDGDINTSGMQFYVDGYTLEDGTLTLTPVDGDTDSIIRVGDGSEPSSGYIATINSILTGASGLSKEGYGKLILGGVNTYTGDTTIESGVLSVAQSNNLGDASGKVILDGGTLETRTTLNLNRDISLTDEGGALQTDTDTTLTDDRGISGTGDLTKLGDGTLRLTGKNSYTGATNIKGGTLSLSQEGSLTASKQVDLENGTLDISTANQPVSLKAMSGDSTSNVTLGGQTLKLTNDKTGSTFAGVISGSGDIELNGVNETLSGVNTYSGNTTVTDGSLLLSGDGSLADSQLLTLTNSQFDVTGINTATSISALAGDSTAEVLLGSKALTLTDAQGDFGGIFTGDDSSNLTITSGAQTLSGTSDHFEGDVTVENNAQLYINGSFGSALSLIETQAKGVLGGSGTVGGDVIIDDDATLSPGSAAGKLGTLNIAGALQLNQNSVLNYQFGEANVAGGALNSLTSVGGDLMLDGQLNVSASPGGKFLPGVYRLFNYQGELTDNTLEVNSLPAGVNPADIYVQTAVKNQVNLINSTTRNPLNFWEGTDSVANDGVISGGDGTWRASPTSDWTNQYGAPNANWAQQGFAVFSAAPGKVSVDNVDGAINTDGMQFVVDGYQLEDGELTLQKNSQADGAIIRVGDGTTAGAVITATIASKLTGNTALVKEDAGTLILSGNNDYTGGTYINGGTLSVAGDGNLGESTGAVNLNNGTLRVTDNMVTPRAVVLNSLNDAIEVDADKTLTLQQGLSGAGSLTKQGAGELQLEQANTYAGSTLIAQGVLSTQNAGILNASSPLTIAQNAGLNLAGNTQQTGTLTNGGTLNFGSQPGTQLVVNGDYQGNNGQLVMNAALAGDDSLTDQLKVSGNTSGNTQLIVTNRAGLGAQTVNGVKVVEVGGRSDGIFTLKSDYQFRGQGAVIVGPYSYQLYKNGVSTPQDGDWYLRSQVTSPVPPAPPASVDTTDSTGSYGAPPAPTGSDVSSSSQAFRPIWQPGVPLYESYPSVLAQFNHLSTLKQRVGGRNWSSSDTLENGVELGSWGRMVGNKTKETATSSATDSTLRTNSVMWQVGVDGVVHENASGTLVAGVNARYGNVNADIKSLFGNGSIDSTGYGPGATLTWYGNNGWYVDNQAQFNWYSSSLYSDTLKRSMTENNHAYGYALSSETGKHILLSDNWTLTPQAQVVYSWVNFQDFTDPYGTHVTDDSNGSTLVRVGVSPEYQRAWSKANETSHLRVYGIANLEKAYSAATQIEVSNLPMTRRTQTLWQSLGGGGEVQLANGKYQFYGEVSAKTALENTPEKNYALNATAGFKMNF</sequence>
<dbReference type="InterPro" id="IPR036709">
    <property type="entry name" value="Autotransporte_beta_dom_sf"/>
</dbReference>
<keyword evidence="1" id="KW-0732">Signal</keyword>
<dbReference type="PANTHER" id="PTHR35037">
    <property type="entry name" value="C-TERMINAL REGION OF AIDA-LIKE PROTEIN"/>
    <property type="match status" value="1"/>
</dbReference>
<dbReference type="CDD" id="cd01344">
    <property type="entry name" value="PL2_Passenger_AT"/>
    <property type="match status" value="1"/>
</dbReference>
<evidence type="ECO:0000256" key="1">
    <source>
        <dbReference type="ARBA" id="ARBA00022729"/>
    </source>
</evidence>
<feature type="compositionally biased region" description="Gly residues" evidence="2">
    <location>
        <begin position="147"/>
        <end position="165"/>
    </location>
</feature>
<dbReference type="PROSITE" id="PS51208">
    <property type="entry name" value="AUTOTRANSPORTER"/>
    <property type="match status" value="1"/>
</dbReference>
<feature type="compositionally biased region" description="Low complexity" evidence="2">
    <location>
        <begin position="166"/>
        <end position="187"/>
    </location>
</feature>